<comment type="similarity">
    <text evidence="2 14 16">Belongs to the thiolase-like superfamily. Beta-ketoacyl-ACP synthases family.</text>
</comment>
<keyword evidence="19" id="KW-1185">Reference proteome</keyword>
<keyword evidence="9 14" id="KW-0275">Fatty acid biosynthesis</keyword>
<dbReference type="RefSeq" id="WP_154458448.1">
    <property type="nucleotide sequence ID" value="NZ_VUMV01000006.1"/>
</dbReference>
<evidence type="ECO:0000256" key="3">
    <source>
        <dbReference type="ARBA" id="ARBA00012356"/>
    </source>
</evidence>
<evidence type="ECO:0000256" key="8">
    <source>
        <dbReference type="ARBA" id="ARBA00023098"/>
    </source>
</evidence>
<dbReference type="UniPathway" id="UPA00094"/>
<dbReference type="PANTHER" id="PTHR11712:SF336">
    <property type="entry name" value="3-OXOACYL-[ACYL-CARRIER-PROTEIN] SYNTHASE, MITOCHONDRIAL"/>
    <property type="match status" value="1"/>
</dbReference>
<dbReference type="Proteomes" id="UP000466864">
    <property type="component" value="Unassembled WGS sequence"/>
</dbReference>
<protein>
    <recommendedName>
        <fullName evidence="4 14">3-oxoacyl-[acyl-carrier-protein] synthase 2</fullName>
        <ecNumber evidence="3 14">2.3.1.179</ecNumber>
    </recommendedName>
</protein>
<comment type="catalytic activity">
    <reaction evidence="12 14">
        <text>(9Z)-hexadecenoyl-[ACP] + malonyl-[ACP] + H(+) = 3-oxo-(11Z)-octadecenoyl-[ACP] + holo-[ACP] + CO2</text>
        <dbReference type="Rhea" id="RHEA:55040"/>
        <dbReference type="Rhea" id="RHEA-COMP:9623"/>
        <dbReference type="Rhea" id="RHEA-COMP:9685"/>
        <dbReference type="Rhea" id="RHEA-COMP:10800"/>
        <dbReference type="Rhea" id="RHEA-COMP:14074"/>
        <dbReference type="ChEBI" id="CHEBI:15378"/>
        <dbReference type="ChEBI" id="CHEBI:16526"/>
        <dbReference type="ChEBI" id="CHEBI:64479"/>
        <dbReference type="ChEBI" id="CHEBI:78449"/>
        <dbReference type="ChEBI" id="CHEBI:83989"/>
        <dbReference type="ChEBI" id="CHEBI:138538"/>
        <dbReference type="EC" id="2.3.1.179"/>
    </reaction>
</comment>
<feature type="active site" description="For beta-ketoacyl synthase activity" evidence="15">
    <location>
        <position position="164"/>
    </location>
</feature>
<keyword evidence="10 14" id="KW-0012">Acyltransferase</keyword>
<keyword evidence="6 14" id="KW-0808">Transferase</keyword>
<dbReference type="SMART" id="SM00825">
    <property type="entry name" value="PKS_KS"/>
    <property type="match status" value="1"/>
</dbReference>
<dbReference type="InterPro" id="IPR016039">
    <property type="entry name" value="Thiolase-like"/>
</dbReference>
<dbReference type="InterPro" id="IPR000794">
    <property type="entry name" value="Beta-ketoacyl_synthase"/>
</dbReference>
<dbReference type="PANTHER" id="PTHR11712">
    <property type="entry name" value="POLYKETIDE SYNTHASE-RELATED"/>
    <property type="match status" value="1"/>
</dbReference>
<dbReference type="PIRSF" id="PIRSF000447">
    <property type="entry name" value="KAS_II"/>
    <property type="match status" value="1"/>
</dbReference>
<accession>A0A7X2P8X6</accession>
<dbReference type="NCBIfam" id="TIGR03150">
    <property type="entry name" value="fabF"/>
    <property type="match status" value="1"/>
</dbReference>
<dbReference type="InterPro" id="IPR018201">
    <property type="entry name" value="Ketoacyl_synth_AS"/>
</dbReference>
<dbReference type="InterPro" id="IPR017568">
    <property type="entry name" value="3-oxoacyl-ACP_synth-2"/>
</dbReference>
<evidence type="ECO:0000256" key="9">
    <source>
        <dbReference type="ARBA" id="ARBA00023160"/>
    </source>
</evidence>
<evidence type="ECO:0000256" key="7">
    <source>
        <dbReference type="ARBA" id="ARBA00022832"/>
    </source>
</evidence>
<dbReference type="Gene3D" id="3.40.47.10">
    <property type="match status" value="1"/>
</dbReference>
<dbReference type="InterPro" id="IPR014031">
    <property type="entry name" value="Ketoacyl_synth_C"/>
</dbReference>
<evidence type="ECO:0000313" key="19">
    <source>
        <dbReference type="Proteomes" id="UP000466864"/>
    </source>
</evidence>
<evidence type="ECO:0000256" key="10">
    <source>
        <dbReference type="ARBA" id="ARBA00023315"/>
    </source>
</evidence>
<dbReference type="GO" id="GO:0004315">
    <property type="term" value="F:3-oxoacyl-[acyl-carrier-protein] synthase activity"/>
    <property type="evidence" value="ECO:0007669"/>
    <property type="project" value="UniProtKB-UniRule"/>
</dbReference>
<evidence type="ECO:0000256" key="1">
    <source>
        <dbReference type="ARBA" id="ARBA00005194"/>
    </source>
</evidence>
<dbReference type="InterPro" id="IPR020841">
    <property type="entry name" value="PKS_Beta-ketoAc_synthase_dom"/>
</dbReference>
<dbReference type="FunFam" id="3.40.47.10:FF:000009">
    <property type="entry name" value="3-oxoacyl-[acyl-carrier-protein] synthase 2"/>
    <property type="match status" value="1"/>
</dbReference>
<evidence type="ECO:0000259" key="17">
    <source>
        <dbReference type="PROSITE" id="PS52004"/>
    </source>
</evidence>
<gene>
    <name evidence="18" type="primary">fabF</name>
    <name evidence="18" type="ORF">FYJ60_08730</name>
</gene>
<dbReference type="CDD" id="cd00834">
    <property type="entry name" value="KAS_I_II"/>
    <property type="match status" value="1"/>
</dbReference>
<proteinExistence type="inferred from homology"/>
<dbReference type="EC" id="2.3.1.179" evidence="3 14"/>
<evidence type="ECO:0000256" key="6">
    <source>
        <dbReference type="ARBA" id="ARBA00022679"/>
    </source>
</evidence>
<dbReference type="SUPFAM" id="SSF53901">
    <property type="entry name" value="Thiolase-like"/>
    <property type="match status" value="2"/>
</dbReference>
<evidence type="ECO:0000256" key="2">
    <source>
        <dbReference type="ARBA" id="ARBA00008467"/>
    </source>
</evidence>
<keyword evidence="8" id="KW-0443">Lipid metabolism</keyword>
<dbReference type="InterPro" id="IPR014030">
    <property type="entry name" value="Ketoacyl_synth_N"/>
</dbReference>
<keyword evidence="5 14" id="KW-0444">Lipid biosynthesis</keyword>
<dbReference type="NCBIfam" id="NF005589">
    <property type="entry name" value="PRK07314.1"/>
    <property type="match status" value="1"/>
</dbReference>
<dbReference type="EMBL" id="VUMV01000006">
    <property type="protein sequence ID" value="MST82397.1"/>
    <property type="molecule type" value="Genomic_DNA"/>
</dbReference>
<dbReference type="GO" id="GO:0005829">
    <property type="term" value="C:cytosol"/>
    <property type="evidence" value="ECO:0007669"/>
    <property type="project" value="TreeGrafter"/>
</dbReference>
<evidence type="ECO:0000256" key="5">
    <source>
        <dbReference type="ARBA" id="ARBA00022516"/>
    </source>
</evidence>
<comment type="pathway">
    <text evidence="1 14">Lipid metabolism; fatty acid biosynthesis.</text>
</comment>
<dbReference type="PROSITE" id="PS00606">
    <property type="entry name" value="KS3_1"/>
    <property type="match status" value="1"/>
</dbReference>
<dbReference type="GO" id="GO:0006633">
    <property type="term" value="P:fatty acid biosynthetic process"/>
    <property type="evidence" value="ECO:0007669"/>
    <property type="project" value="UniProtKB-UniRule"/>
</dbReference>
<evidence type="ECO:0000256" key="16">
    <source>
        <dbReference type="RuleBase" id="RU003694"/>
    </source>
</evidence>
<reference evidence="18 19" key="1">
    <citation type="submission" date="2019-08" db="EMBL/GenBank/DDBJ databases">
        <title>In-depth cultivation of the pig gut microbiome towards novel bacterial diversity and tailored functional studies.</title>
        <authorList>
            <person name="Wylensek D."/>
            <person name="Hitch T.C.A."/>
            <person name="Clavel T."/>
        </authorList>
    </citation>
    <scope>NUCLEOTIDE SEQUENCE [LARGE SCALE GENOMIC DNA]</scope>
    <source>
        <strain evidence="18 19">Oil+RF-744-WCA-WT-13</strain>
    </source>
</reference>
<keyword evidence="7" id="KW-0276">Fatty acid metabolism</keyword>
<sequence>MKERRVVITGLGVTCAAGNSPREVWESVEQTRCGIAPITRYDTSAQKVKLAGEVKNLDMERWIDRREIRKMDLFSQYAMVAACQAMEDSGLEALEESRERWGVCMASGIGGISTIEEEKIRGLEKGYDRVSPFFIPRSISNMAAGSIAIRFGLHGMCTCVVTACASAANAIGDAFRHIRDGYGDIMVAGGAEAAITPLCIGGFTSLKALTTEACPERASIPFDAERSGFVMGEGAGALILEEYQHAVRRGAHIYAELAGYGTNCDAWHMTAPAPDGTGAEACMRLAMEDAGITPEQVDYINAHGTSTKLNDACETAAIRRIFSGDPLRVRVSSTKSMTGHLLGASAAVEAVITALAVEKKFVPPTLNYQVRDPECELNVVPNRGYSMKIRNALSNSFGFGGHNATLVFRPADREEAPIQG</sequence>
<evidence type="ECO:0000256" key="11">
    <source>
        <dbReference type="ARBA" id="ARBA00024006"/>
    </source>
</evidence>
<evidence type="ECO:0000256" key="4">
    <source>
        <dbReference type="ARBA" id="ARBA00014657"/>
    </source>
</evidence>
<dbReference type="AlphaFoldDB" id="A0A7X2P8X6"/>
<comment type="catalytic activity">
    <reaction evidence="13 14">
        <text>a fatty acyl-[ACP] + malonyl-[ACP] + H(+) = a 3-oxoacyl-[ACP] + holo-[ACP] + CO2</text>
        <dbReference type="Rhea" id="RHEA:22836"/>
        <dbReference type="Rhea" id="RHEA-COMP:9623"/>
        <dbReference type="Rhea" id="RHEA-COMP:9685"/>
        <dbReference type="Rhea" id="RHEA-COMP:9916"/>
        <dbReference type="Rhea" id="RHEA-COMP:14125"/>
        <dbReference type="ChEBI" id="CHEBI:15378"/>
        <dbReference type="ChEBI" id="CHEBI:16526"/>
        <dbReference type="ChEBI" id="CHEBI:64479"/>
        <dbReference type="ChEBI" id="CHEBI:78449"/>
        <dbReference type="ChEBI" id="CHEBI:78776"/>
        <dbReference type="ChEBI" id="CHEBI:138651"/>
    </reaction>
</comment>
<comment type="caution">
    <text evidence="18">The sequence shown here is derived from an EMBL/GenBank/DDBJ whole genome shotgun (WGS) entry which is preliminary data.</text>
</comment>
<dbReference type="Pfam" id="PF02801">
    <property type="entry name" value="Ketoacyl-synt_C"/>
    <property type="match status" value="1"/>
</dbReference>
<evidence type="ECO:0000256" key="15">
    <source>
        <dbReference type="PIRSR" id="PIRSR000447-1"/>
    </source>
</evidence>
<evidence type="ECO:0000256" key="13">
    <source>
        <dbReference type="ARBA" id="ARBA00047659"/>
    </source>
</evidence>
<evidence type="ECO:0000313" key="18">
    <source>
        <dbReference type="EMBL" id="MST82397.1"/>
    </source>
</evidence>
<name>A0A7X2P8X6_9FIRM</name>
<comment type="function">
    <text evidence="11 14">Involved in the type II fatty acid elongation cycle. Catalyzes the elongation of a wide range of acyl-ACP by the addition of two carbons from malonyl-ACP to an acyl acceptor. Can efficiently catalyze the conversion of palmitoleoyl-ACP (cis-hexadec-9-enoyl-ACP) to cis-vaccenoyl-ACP (cis-octadec-11-enoyl-ACP), an essential step in the thermal regulation of fatty acid composition.</text>
</comment>
<feature type="domain" description="Ketosynthase family 3 (KS3)" evidence="17">
    <location>
        <begin position="3"/>
        <end position="410"/>
    </location>
</feature>
<evidence type="ECO:0000256" key="12">
    <source>
        <dbReference type="ARBA" id="ARBA00047318"/>
    </source>
</evidence>
<dbReference type="Pfam" id="PF00109">
    <property type="entry name" value="ketoacyl-synt"/>
    <property type="match status" value="1"/>
</dbReference>
<evidence type="ECO:0000256" key="14">
    <source>
        <dbReference type="PIRNR" id="PIRNR000447"/>
    </source>
</evidence>
<dbReference type="PROSITE" id="PS52004">
    <property type="entry name" value="KS3_2"/>
    <property type="match status" value="1"/>
</dbReference>
<organism evidence="18 19">
    <name type="scientific">Bilifractor porci</name>
    <dbReference type="NCBI Taxonomy" id="2606636"/>
    <lineage>
        <taxon>Bacteria</taxon>
        <taxon>Bacillati</taxon>
        <taxon>Bacillota</taxon>
        <taxon>Clostridia</taxon>
        <taxon>Lachnospirales</taxon>
        <taxon>Lachnospiraceae</taxon>
        <taxon>Bilifractor</taxon>
    </lineage>
</organism>